<dbReference type="InterPro" id="IPR009057">
    <property type="entry name" value="Homeodomain-like_sf"/>
</dbReference>
<dbReference type="SUPFAM" id="SSF46689">
    <property type="entry name" value="Homeodomain-like"/>
    <property type="match status" value="2"/>
</dbReference>
<dbReference type="RefSeq" id="WP_317054748.1">
    <property type="nucleotide sequence ID" value="NZ_CP146606.1"/>
</dbReference>
<dbReference type="SMART" id="SM00342">
    <property type="entry name" value="HTH_ARAC"/>
    <property type="match status" value="1"/>
</dbReference>
<feature type="domain" description="HTH araC/xylS-type" evidence="4">
    <location>
        <begin position="210"/>
        <end position="311"/>
    </location>
</feature>
<name>A0ABZ2TEE8_9RHOB</name>
<sequence length="322" mass="35301">MLDLLSDILTRLSMRGTLYFRTSFSKPWGVCVPSFENVARFHYAHRGACKVRVKATDEVVSVEQGDLIIIPHGASHDLFYDHEAETAVKPLDTVLEDSGYDGSGVLVYGGNSEPSSETQLICGHFSFEPTSRHILFDRLPPLVHVKNYGETAGKWMEATLRVIGDEAGGKRMGGDLIALKMSEAILAQAIRAFLESGAGAKYGLGGFADEKLCLSLDAFHKSPQQTWSVEALARVAGMSRTSFAVAFQKQMEITPMEYVTGWRMEIAKQALLDTTNTLTDVAEKAGYASDSAFTRVFKKETGSTPAAFRKKSLNVRTLERSA</sequence>
<dbReference type="Gene3D" id="1.10.10.60">
    <property type="entry name" value="Homeodomain-like"/>
    <property type="match status" value="2"/>
</dbReference>
<dbReference type="Proteomes" id="UP001281305">
    <property type="component" value="Chromosome"/>
</dbReference>
<dbReference type="PANTHER" id="PTHR46796">
    <property type="entry name" value="HTH-TYPE TRANSCRIPTIONAL ACTIVATOR RHAS-RELATED"/>
    <property type="match status" value="1"/>
</dbReference>
<accession>A0ABZ2TEE8</accession>
<evidence type="ECO:0000256" key="2">
    <source>
        <dbReference type="ARBA" id="ARBA00023125"/>
    </source>
</evidence>
<dbReference type="PRINTS" id="PR00032">
    <property type="entry name" value="HTHARAC"/>
</dbReference>
<dbReference type="InterPro" id="IPR018062">
    <property type="entry name" value="HTH_AraC-typ_CS"/>
</dbReference>
<dbReference type="EMBL" id="CP146606">
    <property type="protein sequence ID" value="WYK18061.1"/>
    <property type="molecule type" value="Genomic_DNA"/>
</dbReference>
<evidence type="ECO:0000256" key="1">
    <source>
        <dbReference type="ARBA" id="ARBA00023015"/>
    </source>
</evidence>
<evidence type="ECO:0000313" key="5">
    <source>
        <dbReference type="EMBL" id="WYK18061.1"/>
    </source>
</evidence>
<keyword evidence="6" id="KW-1185">Reference proteome</keyword>
<protein>
    <submittedName>
        <fullName evidence="5">AraC family transcriptional regulator</fullName>
    </submittedName>
</protein>
<organism evidence="5 6">
    <name type="scientific">Roseovarius rhodophyticola</name>
    <dbReference type="NCBI Taxonomy" id="3080827"/>
    <lineage>
        <taxon>Bacteria</taxon>
        <taxon>Pseudomonadati</taxon>
        <taxon>Pseudomonadota</taxon>
        <taxon>Alphaproteobacteria</taxon>
        <taxon>Rhodobacterales</taxon>
        <taxon>Roseobacteraceae</taxon>
        <taxon>Roseovarius</taxon>
    </lineage>
</organism>
<evidence type="ECO:0000259" key="4">
    <source>
        <dbReference type="PROSITE" id="PS01124"/>
    </source>
</evidence>
<dbReference type="PROSITE" id="PS01124">
    <property type="entry name" value="HTH_ARAC_FAMILY_2"/>
    <property type="match status" value="1"/>
</dbReference>
<dbReference type="PROSITE" id="PS00041">
    <property type="entry name" value="HTH_ARAC_FAMILY_1"/>
    <property type="match status" value="1"/>
</dbReference>
<keyword evidence="3" id="KW-0804">Transcription</keyword>
<dbReference type="PANTHER" id="PTHR46796:SF7">
    <property type="entry name" value="ARAC FAMILY TRANSCRIPTIONAL REGULATOR"/>
    <property type="match status" value="1"/>
</dbReference>
<dbReference type="InterPro" id="IPR020449">
    <property type="entry name" value="Tscrpt_reg_AraC-type_HTH"/>
</dbReference>
<evidence type="ECO:0000256" key="3">
    <source>
        <dbReference type="ARBA" id="ARBA00023163"/>
    </source>
</evidence>
<dbReference type="Pfam" id="PF12852">
    <property type="entry name" value="Cupin_6"/>
    <property type="match status" value="1"/>
</dbReference>
<evidence type="ECO:0000313" key="6">
    <source>
        <dbReference type="Proteomes" id="UP001281305"/>
    </source>
</evidence>
<dbReference type="InterPro" id="IPR032783">
    <property type="entry name" value="AraC_lig"/>
</dbReference>
<proteinExistence type="predicted"/>
<gene>
    <name evidence="5" type="ORF">RZS32_017010</name>
</gene>
<keyword evidence="1" id="KW-0805">Transcription regulation</keyword>
<dbReference type="InterPro" id="IPR050204">
    <property type="entry name" value="AraC_XylS_family_regulators"/>
</dbReference>
<keyword evidence="2" id="KW-0238">DNA-binding</keyword>
<dbReference type="InterPro" id="IPR018060">
    <property type="entry name" value="HTH_AraC"/>
</dbReference>
<dbReference type="Pfam" id="PF12833">
    <property type="entry name" value="HTH_18"/>
    <property type="match status" value="1"/>
</dbReference>
<reference evidence="5 6" key="1">
    <citation type="submission" date="2024-02" db="EMBL/GenBank/DDBJ databases">
        <title>Roseovarius strain W115 nov., isolated from a marine algae.</title>
        <authorList>
            <person name="Lee M.W."/>
            <person name="Lee J.K."/>
            <person name="Kim J.M."/>
            <person name="Choi D.G."/>
            <person name="Baek J.H."/>
            <person name="Bayburt H."/>
            <person name="Jung J.J."/>
            <person name="Han D.M."/>
            <person name="Jeon C.O."/>
        </authorList>
    </citation>
    <scope>NUCLEOTIDE SEQUENCE [LARGE SCALE GENOMIC DNA]</scope>
    <source>
        <strain evidence="5 6">W115</strain>
    </source>
</reference>